<dbReference type="InterPro" id="IPR009057">
    <property type="entry name" value="Homeodomain-like_sf"/>
</dbReference>
<evidence type="ECO:0000256" key="2">
    <source>
        <dbReference type="ARBA" id="ARBA00023125"/>
    </source>
</evidence>
<dbReference type="InterPro" id="IPR020449">
    <property type="entry name" value="Tscrpt_reg_AraC-type_HTH"/>
</dbReference>
<reference evidence="5 6" key="1">
    <citation type="submission" date="2020-07" db="EMBL/GenBank/DDBJ databases">
        <title>Spirosoma foliorum sp. nov., isolated from the leaves on the Nejang mountain Korea, Republic of.</title>
        <authorList>
            <person name="Ho H."/>
            <person name="Lee Y.-J."/>
            <person name="Nurcahyanto D.-A."/>
            <person name="Kim S.-G."/>
        </authorList>
    </citation>
    <scope>NUCLEOTIDE SEQUENCE [LARGE SCALE GENOMIC DNA]</scope>
    <source>
        <strain evidence="5 6">PL0136</strain>
    </source>
</reference>
<evidence type="ECO:0000313" key="5">
    <source>
        <dbReference type="EMBL" id="QMW00946.1"/>
    </source>
</evidence>
<dbReference type="PROSITE" id="PS00041">
    <property type="entry name" value="HTH_ARAC_FAMILY_1"/>
    <property type="match status" value="1"/>
</dbReference>
<evidence type="ECO:0000259" key="4">
    <source>
        <dbReference type="PROSITE" id="PS01124"/>
    </source>
</evidence>
<feature type="domain" description="HTH araC/xylS-type" evidence="4">
    <location>
        <begin position="1"/>
        <end position="97"/>
    </location>
</feature>
<dbReference type="Proteomes" id="UP000515369">
    <property type="component" value="Chromosome"/>
</dbReference>
<keyword evidence="3" id="KW-0804">Transcription</keyword>
<dbReference type="PANTHER" id="PTHR47893">
    <property type="entry name" value="REGULATORY PROTEIN PCHR"/>
    <property type="match status" value="1"/>
</dbReference>
<dbReference type="GO" id="GO:0003700">
    <property type="term" value="F:DNA-binding transcription factor activity"/>
    <property type="evidence" value="ECO:0007669"/>
    <property type="project" value="InterPro"/>
</dbReference>
<organism evidence="5 6">
    <name type="scientific">Spirosoma foliorum</name>
    <dbReference type="NCBI Taxonomy" id="2710596"/>
    <lineage>
        <taxon>Bacteria</taxon>
        <taxon>Pseudomonadati</taxon>
        <taxon>Bacteroidota</taxon>
        <taxon>Cytophagia</taxon>
        <taxon>Cytophagales</taxon>
        <taxon>Cytophagaceae</taxon>
        <taxon>Spirosoma</taxon>
    </lineage>
</organism>
<sequence length="99" mass="11366">MKTLLDRNPLDTYSLLQLARFVGLNDYKLKKGFREVVGHTVFGYLNDLRMQYAHQLVCDSSFTIGDVATKLGYSETHHFSSAFKRKFGYLPSQLANKSR</sequence>
<dbReference type="InterPro" id="IPR018062">
    <property type="entry name" value="HTH_AraC-typ_CS"/>
</dbReference>
<dbReference type="SUPFAM" id="SSF46689">
    <property type="entry name" value="Homeodomain-like"/>
    <property type="match status" value="1"/>
</dbReference>
<dbReference type="InterPro" id="IPR018060">
    <property type="entry name" value="HTH_AraC"/>
</dbReference>
<accession>A0A7G5GQ04</accession>
<proteinExistence type="predicted"/>
<dbReference type="SMART" id="SM00342">
    <property type="entry name" value="HTH_ARAC"/>
    <property type="match status" value="1"/>
</dbReference>
<evidence type="ECO:0000256" key="3">
    <source>
        <dbReference type="ARBA" id="ARBA00023163"/>
    </source>
</evidence>
<dbReference type="PANTHER" id="PTHR47893:SF1">
    <property type="entry name" value="REGULATORY PROTEIN PCHR"/>
    <property type="match status" value="1"/>
</dbReference>
<dbReference type="Gene3D" id="1.10.10.60">
    <property type="entry name" value="Homeodomain-like"/>
    <property type="match status" value="1"/>
</dbReference>
<dbReference type="GO" id="GO:0043565">
    <property type="term" value="F:sequence-specific DNA binding"/>
    <property type="evidence" value="ECO:0007669"/>
    <property type="project" value="InterPro"/>
</dbReference>
<dbReference type="AlphaFoldDB" id="A0A7G5GQ04"/>
<keyword evidence="6" id="KW-1185">Reference proteome</keyword>
<dbReference type="KEGG" id="sfol:H3H32_23605"/>
<keyword evidence="2" id="KW-0238">DNA-binding</keyword>
<dbReference type="EMBL" id="CP059732">
    <property type="protein sequence ID" value="QMW00946.1"/>
    <property type="molecule type" value="Genomic_DNA"/>
</dbReference>
<dbReference type="PRINTS" id="PR00032">
    <property type="entry name" value="HTHARAC"/>
</dbReference>
<dbReference type="Pfam" id="PF12833">
    <property type="entry name" value="HTH_18"/>
    <property type="match status" value="1"/>
</dbReference>
<dbReference type="PROSITE" id="PS01124">
    <property type="entry name" value="HTH_ARAC_FAMILY_2"/>
    <property type="match status" value="1"/>
</dbReference>
<protein>
    <submittedName>
        <fullName evidence="5">Helix-turn-helix transcriptional regulator</fullName>
    </submittedName>
</protein>
<dbReference type="RefSeq" id="WP_182458059.1">
    <property type="nucleotide sequence ID" value="NZ_CP059732.1"/>
</dbReference>
<evidence type="ECO:0000256" key="1">
    <source>
        <dbReference type="ARBA" id="ARBA00023015"/>
    </source>
</evidence>
<dbReference type="InterPro" id="IPR053142">
    <property type="entry name" value="PchR_regulatory_protein"/>
</dbReference>
<gene>
    <name evidence="5" type="ORF">H3H32_23605</name>
</gene>
<keyword evidence="1" id="KW-0805">Transcription regulation</keyword>
<name>A0A7G5GQ04_9BACT</name>
<evidence type="ECO:0000313" key="6">
    <source>
        <dbReference type="Proteomes" id="UP000515369"/>
    </source>
</evidence>